<feature type="non-terminal residue" evidence="2">
    <location>
        <position position="1"/>
    </location>
</feature>
<feature type="compositionally biased region" description="Low complexity" evidence="1">
    <location>
        <begin position="148"/>
        <end position="160"/>
    </location>
</feature>
<evidence type="ECO:0000256" key="1">
    <source>
        <dbReference type="SAM" id="MobiDB-lite"/>
    </source>
</evidence>
<feature type="compositionally biased region" description="Basic and acidic residues" evidence="1">
    <location>
        <begin position="279"/>
        <end position="288"/>
    </location>
</feature>
<protein>
    <submittedName>
        <fullName evidence="2">Uncharacterized protein</fullName>
    </submittedName>
</protein>
<feature type="compositionally biased region" description="Polar residues" evidence="1">
    <location>
        <begin position="262"/>
        <end position="272"/>
    </location>
</feature>
<feature type="compositionally biased region" description="Basic residues" evidence="1">
    <location>
        <begin position="325"/>
        <end position="341"/>
    </location>
</feature>
<proteinExistence type="predicted"/>
<gene>
    <name evidence="2" type="ORF">H5410_064062</name>
</gene>
<dbReference type="Proteomes" id="UP000824120">
    <property type="component" value="Unassembled WGS sequence"/>
</dbReference>
<dbReference type="EMBL" id="JACXVP010000021">
    <property type="protein sequence ID" value="KAG5568899.1"/>
    <property type="molecule type" value="Genomic_DNA"/>
</dbReference>
<organism evidence="2 3">
    <name type="scientific">Solanum commersonii</name>
    <name type="common">Commerson's wild potato</name>
    <name type="synonym">Commerson's nightshade</name>
    <dbReference type="NCBI Taxonomy" id="4109"/>
    <lineage>
        <taxon>Eukaryota</taxon>
        <taxon>Viridiplantae</taxon>
        <taxon>Streptophyta</taxon>
        <taxon>Embryophyta</taxon>
        <taxon>Tracheophyta</taxon>
        <taxon>Spermatophyta</taxon>
        <taxon>Magnoliopsida</taxon>
        <taxon>eudicotyledons</taxon>
        <taxon>Gunneridae</taxon>
        <taxon>Pentapetalae</taxon>
        <taxon>asterids</taxon>
        <taxon>lamiids</taxon>
        <taxon>Solanales</taxon>
        <taxon>Solanaceae</taxon>
        <taxon>Solanoideae</taxon>
        <taxon>Solaneae</taxon>
        <taxon>Solanum</taxon>
    </lineage>
</organism>
<keyword evidence="3" id="KW-1185">Reference proteome</keyword>
<feature type="region of interest" description="Disordered" evidence="1">
    <location>
        <begin position="59"/>
        <end position="212"/>
    </location>
</feature>
<feature type="compositionally biased region" description="Low complexity" evidence="1">
    <location>
        <begin position="83"/>
        <end position="97"/>
    </location>
</feature>
<comment type="caution">
    <text evidence="2">The sequence shown here is derived from an EMBL/GenBank/DDBJ whole genome shotgun (WGS) entry which is preliminary data.</text>
</comment>
<feature type="compositionally biased region" description="Polar residues" evidence="1">
    <location>
        <begin position="161"/>
        <end position="183"/>
    </location>
</feature>
<name>A0A9J5W091_SOLCO</name>
<reference evidence="2" key="1">
    <citation type="submission" date="2020-09" db="EMBL/GenBank/DDBJ databases">
        <title>De no assembly of potato wild relative species, Solanum commersonii.</title>
        <authorList>
            <person name="Cho K."/>
        </authorList>
    </citation>
    <scope>NUCLEOTIDE SEQUENCE</scope>
    <source>
        <strain evidence="2">LZ3.2</strain>
        <tissue evidence="2">Leaf</tissue>
    </source>
</reference>
<dbReference type="OrthoDB" id="1304206at2759"/>
<sequence>CAAKVRVQIDLTKERPQHVWLGFSEKDPNLGKWQVIEYEDVPSYCLYCKHQGHIIGECSQKEKDEETKRNKELEANKKGQDKQQNQISKGNQQQVQNKENMHSNIQGKEKRHTEAVTDNKEEQWQIQNKHKNRQHSQNHDPKKVWKPQSQKQQDNQSQVQHIEQQTGMNSKSHVCTNNESGDQIRTPPSPVIVDVDHGSDSEIPTPVIPPVTADDQRDHIVIPSPASPLVVAAEVLGGRLDVQEKNSNLQEGVPRGMVNDQAPATTQNISPHHQNKSHLINEEGKETPNHQSNISNARRTQPKGSMAKDMGNKAGPSNLMETPKSKNKPRKKKREAAKKKQNAQNLQK</sequence>
<feature type="compositionally biased region" description="Basic and acidic residues" evidence="1">
    <location>
        <begin position="59"/>
        <end position="81"/>
    </location>
</feature>
<accession>A0A9J5W091</accession>
<evidence type="ECO:0000313" key="2">
    <source>
        <dbReference type="EMBL" id="KAG5568899.1"/>
    </source>
</evidence>
<evidence type="ECO:0000313" key="3">
    <source>
        <dbReference type="Proteomes" id="UP000824120"/>
    </source>
</evidence>
<feature type="compositionally biased region" description="Basic and acidic residues" evidence="1">
    <location>
        <begin position="107"/>
        <end position="123"/>
    </location>
</feature>
<dbReference type="AlphaFoldDB" id="A0A9J5W091"/>
<feature type="compositionally biased region" description="Polar residues" evidence="1">
    <location>
        <begin position="289"/>
        <end position="303"/>
    </location>
</feature>
<feature type="region of interest" description="Disordered" evidence="1">
    <location>
        <begin position="245"/>
        <end position="348"/>
    </location>
</feature>